<comment type="caution">
    <text evidence="5">The sequence shown here is derived from an EMBL/GenBank/DDBJ whole genome shotgun (WGS) entry which is preliminary data.</text>
</comment>
<evidence type="ECO:0000259" key="4">
    <source>
        <dbReference type="Pfam" id="PF23745"/>
    </source>
</evidence>
<evidence type="ECO:0000259" key="3">
    <source>
        <dbReference type="Pfam" id="PF23744"/>
    </source>
</evidence>
<feature type="region of interest" description="Disordered" evidence="2">
    <location>
        <begin position="502"/>
        <end position="573"/>
    </location>
</feature>
<proteinExistence type="predicted"/>
<keyword evidence="1" id="KW-0677">Repeat</keyword>
<dbReference type="Gene3D" id="1.25.10.10">
    <property type="entry name" value="Leucine-rich Repeat Variant"/>
    <property type="match status" value="1"/>
</dbReference>
<feature type="compositionally biased region" description="Polar residues" evidence="2">
    <location>
        <begin position="511"/>
        <end position="530"/>
    </location>
</feature>
<feature type="compositionally biased region" description="Low complexity" evidence="2">
    <location>
        <begin position="531"/>
        <end position="541"/>
    </location>
</feature>
<gene>
    <name evidence="5" type="primary">LRRK2_2</name>
    <name evidence="5" type="ORF">OS493_012058</name>
</gene>
<dbReference type="Gene3D" id="1.25.40.20">
    <property type="entry name" value="Ankyrin repeat-containing domain"/>
    <property type="match status" value="1"/>
</dbReference>
<dbReference type="PANTHER" id="PTHR22895">
    <property type="entry name" value="ARMADILLO REPEAT-CONTAINING PROTEIN 6"/>
    <property type="match status" value="1"/>
</dbReference>
<keyword evidence="5" id="KW-0808">Transferase</keyword>
<dbReference type="EMBL" id="MU825401">
    <property type="protein sequence ID" value="KAJ7392396.1"/>
    <property type="molecule type" value="Genomic_DNA"/>
</dbReference>
<dbReference type="Pfam" id="PF23744">
    <property type="entry name" value="ARM_LRRK2"/>
    <property type="match status" value="1"/>
</dbReference>
<organism evidence="5 6">
    <name type="scientific">Desmophyllum pertusum</name>
    <dbReference type="NCBI Taxonomy" id="174260"/>
    <lineage>
        <taxon>Eukaryota</taxon>
        <taxon>Metazoa</taxon>
        <taxon>Cnidaria</taxon>
        <taxon>Anthozoa</taxon>
        <taxon>Hexacorallia</taxon>
        <taxon>Scleractinia</taxon>
        <taxon>Caryophylliina</taxon>
        <taxon>Caryophylliidae</taxon>
        <taxon>Desmophyllum</taxon>
    </lineage>
</organism>
<dbReference type="AlphaFoldDB" id="A0A9X0DAC0"/>
<evidence type="ECO:0000313" key="6">
    <source>
        <dbReference type="Proteomes" id="UP001163046"/>
    </source>
</evidence>
<dbReference type="SUPFAM" id="SSF48403">
    <property type="entry name" value="Ankyrin repeat"/>
    <property type="match status" value="1"/>
</dbReference>
<feature type="compositionally biased region" description="Acidic residues" evidence="2">
    <location>
        <begin position="542"/>
        <end position="561"/>
    </location>
</feature>
<feature type="region of interest" description="Disordered" evidence="2">
    <location>
        <begin position="699"/>
        <end position="728"/>
    </location>
</feature>
<dbReference type="InterPro" id="IPR002110">
    <property type="entry name" value="Ankyrin_rpt"/>
</dbReference>
<dbReference type="EC" id="2.7.11.1" evidence="5"/>
<feature type="domain" description="LRRK2 ARM repeat" evidence="3">
    <location>
        <begin position="9"/>
        <end position="179"/>
    </location>
</feature>
<accession>A0A9X0DAC0</accession>
<reference evidence="5" key="1">
    <citation type="submission" date="2023-01" db="EMBL/GenBank/DDBJ databases">
        <title>Genome assembly of the deep-sea coral Lophelia pertusa.</title>
        <authorList>
            <person name="Herrera S."/>
            <person name="Cordes E."/>
        </authorList>
    </citation>
    <scope>NUCLEOTIDE SEQUENCE</scope>
    <source>
        <strain evidence="5">USNM1676648</strain>
        <tissue evidence="5">Polyp</tissue>
    </source>
</reference>
<dbReference type="OrthoDB" id="6148776at2759"/>
<dbReference type="InterPro" id="IPR011989">
    <property type="entry name" value="ARM-like"/>
</dbReference>
<dbReference type="InterPro" id="IPR036770">
    <property type="entry name" value="Ankyrin_rpt-contain_sf"/>
</dbReference>
<dbReference type="PANTHER" id="PTHR22895:SF0">
    <property type="entry name" value="ARMADILLO REPEAT-CONTAINING PROTEIN 6"/>
    <property type="match status" value="1"/>
</dbReference>
<feature type="domain" description="LRRK2 ANK repeat" evidence="4">
    <location>
        <begin position="340"/>
        <end position="452"/>
    </location>
</feature>
<evidence type="ECO:0000256" key="2">
    <source>
        <dbReference type="SAM" id="MobiDB-lite"/>
    </source>
</evidence>
<feature type="compositionally biased region" description="Basic and acidic residues" evidence="2">
    <location>
        <begin position="702"/>
        <end position="720"/>
    </location>
</feature>
<keyword evidence="5" id="KW-0418">Kinase</keyword>
<keyword evidence="6" id="KW-1185">Reference proteome</keyword>
<dbReference type="GO" id="GO:0004674">
    <property type="term" value="F:protein serine/threonine kinase activity"/>
    <property type="evidence" value="ECO:0007669"/>
    <property type="project" value="UniProtKB-EC"/>
</dbReference>
<protein>
    <submittedName>
        <fullName evidence="5">Leucine-rich repeat serine/threonine-protein kinase 2</fullName>
        <ecNumber evidence="5">2.7.11.1</ecNumber>
    </submittedName>
</protein>
<dbReference type="Proteomes" id="UP001163046">
    <property type="component" value="Unassembled WGS sequence"/>
</dbReference>
<dbReference type="SMART" id="SM00248">
    <property type="entry name" value="ANK"/>
    <property type="match status" value="2"/>
</dbReference>
<evidence type="ECO:0000256" key="1">
    <source>
        <dbReference type="ARBA" id="ARBA00022737"/>
    </source>
</evidence>
<dbReference type="SUPFAM" id="SSF48371">
    <property type="entry name" value="ARM repeat"/>
    <property type="match status" value="1"/>
</dbReference>
<dbReference type="InterPro" id="IPR056597">
    <property type="entry name" value="ARM_LRRK2"/>
</dbReference>
<evidence type="ECO:0000313" key="5">
    <source>
        <dbReference type="EMBL" id="KAJ7392396.1"/>
    </source>
</evidence>
<name>A0A9X0DAC0_9CNID</name>
<sequence length="734" mass="80751">MVFSLGIQNYSWTRQVFTAMTSHCDKPEVLLASCHAMRELIEICPAVLDEIGDEPGDNTIPLHQCSMAALMLHLDDPELCQSVCRVLALIVCNSSSLRESLISKGLYLHIVRAMKQHKRDPGVQQWGCRALRGLSLSGCGHKELMINCGVLELVFRCTHRFVDNIGVQEEAIALIACLATDVELVWHQSAVEGIHGMILNAMSNFPDQASLCEISLEALGVLTAAEEIPDLLVCESPDHGGVKTIFNAMTKHKLEPAIQQKGCILTQVLAPLLSGDHCQNAVSAVIEAMCQFPEDRGVQAEGCVAMLIIAQIDEGKSTILVNNCAHERLFFIMEKFAEEPELVFLASECIRYLGWERNLKAQMLLSACAGGLLKGADCLIKKGADVNAGHGDNTPLCRACQNGKEEMVQFLLTQPITDIQSALRLSLEMGYSTIVGLLLQHLGHDKEAGIIAFRNLHLGDLLPEWMSPSLAGIKYSPPVLGAGWTEHLDDAKRTMELRATLSSHLKRRGSESQSTLDSSLTGWQGDTSNVSSDADTSLTLESLDDSDSDSDDDLNVPELTEESPLRARSISGASFPYSSHDPRVVSPFPDRNYIILPRSACKRSFEEHLPDCQRPVLKRRSASDINPPITSLLETLSGKVSPLPRTTPIAESEEDVQLPGVFKMPNRSYVYSWEAQQSYRGRSLSACSEYDSGRLLSQYAGRSDRRSSKTCESFASRKSEGSQSEKYLQMQRFV</sequence>
<dbReference type="InterPro" id="IPR016024">
    <property type="entry name" value="ARM-type_fold"/>
</dbReference>
<dbReference type="InterPro" id="IPR056593">
    <property type="entry name" value="ANK_LRRK2"/>
</dbReference>
<dbReference type="Pfam" id="PF23745">
    <property type="entry name" value="ANK_LRRK2"/>
    <property type="match status" value="1"/>
</dbReference>